<dbReference type="Pfam" id="PF04893">
    <property type="entry name" value="Yip1"/>
    <property type="match status" value="1"/>
</dbReference>
<feature type="transmembrane region" description="Helical" evidence="5">
    <location>
        <begin position="66"/>
        <end position="87"/>
    </location>
</feature>
<evidence type="ECO:0000256" key="1">
    <source>
        <dbReference type="ARBA" id="ARBA00004141"/>
    </source>
</evidence>
<reference evidence="8" key="1">
    <citation type="journal article" date="2019" name="Int. J. Syst. Evol. Microbiol.">
        <title>The Global Catalogue of Microorganisms (GCM) 10K type strain sequencing project: providing services to taxonomists for standard genome sequencing and annotation.</title>
        <authorList>
            <consortium name="The Broad Institute Genomics Platform"/>
            <consortium name="The Broad Institute Genome Sequencing Center for Infectious Disease"/>
            <person name="Wu L."/>
            <person name="Ma J."/>
        </authorList>
    </citation>
    <scope>NUCLEOTIDE SEQUENCE [LARGE SCALE GENOMIC DNA]</scope>
    <source>
        <strain evidence="8">IBRC-M 10813</strain>
    </source>
</reference>
<evidence type="ECO:0000313" key="8">
    <source>
        <dbReference type="Proteomes" id="UP001595843"/>
    </source>
</evidence>
<dbReference type="EMBL" id="JBHSAP010000018">
    <property type="protein sequence ID" value="MFC4077772.1"/>
    <property type="molecule type" value="Genomic_DNA"/>
</dbReference>
<feature type="domain" description="Yip1" evidence="6">
    <location>
        <begin position="18"/>
        <end position="204"/>
    </location>
</feature>
<evidence type="ECO:0000259" key="6">
    <source>
        <dbReference type="Pfam" id="PF04893"/>
    </source>
</evidence>
<protein>
    <submittedName>
        <fullName evidence="7">Yip1 family protein</fullName>
    </submittedName>
</protein>
<evidence type="ECO:0000256" key="4">
    <source>
        <dbReference type="ARBA" id="ARBA00023136"/>
    </source>
</evidence>
<evidence type="ECO:0000256" key="2">
    <source>
        <dbReference type="ARBA" id="ARBA00022692"/>
    </source>
</evidence>
<accession>A0ABV8JM07</accession>
<feature type="transmembrane region" description="Helical" evidence="5">
    <location>
        <begin position="147"/>
        <end position="167"/>
    </location>
</feature>
<organism evidence="7 8">
    <name type="scientific">Salinithrix halophila</name>
    <dbReference type="NCBI Taxonomy" id="1485204"/>
    <lineage>
        <taxon>Bacteria</taxon>
        <taxon>Bacillati</taxon>
        <taxon>Bacillota</taxon>
        <taxon>Bacilli</taxon>
        <taxon>Bacillales</taxon>
        <taxon>Thermoactinomycetaceae</taxon>
        <taxon>Salinithrix</taxon>
    </lineage>
</organism>
<dbReference type="Proteomes" id="UP001595843">
    <property type="component" value="Unassembled WGS sequence"/>
</dbReference>
<proteinExistence type="predicted"/>
<feature type="transmembrane region" description="Helical" evidence="5">
    <location>
        <begin position="37"/>
        <end position="54"/>
    </location>
</feature>
<feature type="transmembrane region" description="Helical" evidence="5">
    <location>
        <begin position="107"/>
        <end position="126"/>
    </location>
</feature>
<comment type="caution">
    <text evidence="7">The sequence shown here is derived from an EMBL/GenBank/DDBJ whole genome shotgun (WGS) entry which is preliminary data.</text>
</comment>
<feature type="transmembrane region" description="Helical" evidence="5">
    <location>
        <begin position="187"/>
        <end position="210"/>
    </location>
</feature>
<evidence type="ECO:0000256" key="5">
    <source>
        <dbReference type="SAM" id="Phobius"/>
    </source>
</evidence>
<sequence>MNPYYSNDANDPSNPWLSIWIRPKETIRDLVRTPSKMPIVLAILFGIIMILDYMSNRSWGDSSPLFFIFFITFIFGPMIGIIGWFVASTICFGLGRLFGGTATFHETRLAVAWAAIPYVVKGLIWFPQLLIYGRDMFTSTTPVMDNSFILTLFYFLLALLEFVFVFWHLVVLSKALGEVHQFSSWKGFASVVTVPVSFFLVLFIIAGILYA</sequence>
<keyword evidence="4 5" id="KW-0472">Membrane</keyword>
<keyword evidence="8" id="KW-1185">Reference proteome</keyword>
<comment type="subcellular location">
    <subcellularLocation>
        <location evidence="1">Membrane</location>
        <topology evidence="1">Multi-pass membrane protein</topology>
    </subcellularLocation>
</comment>
<keyword evidence="3 5" id="KW-1133">Transmembrane helix</keyword>
<gene>
    <name evidence="7" type="ORF">ACFOUO_13295</name>
</gene>
<dbReference type="RefSeq" id="WP_380705610.1">
    <property type="nucleotide sequence ID" value="NZ_JBHSAP010000018.1"/>
</dbReference>
<dbReference type="InterPro" id="IPR006977">
    <property type="entry name" value="Yip1_dom"/>
</dbReference>
<name>A0ABV8JM07_9BACL</name>
<evidence type="ECO:0000256" key="3">
    <source>
        <dbReference type="ARBA" id="ARBA00022989"/>
    </source>
</evidence>
<keyword evidence="2 5" id="KW-0812">Transmembrane</keyword>
<evidence type="ECO:0000313" key="7">
    <source>
        <dbReference type="EMBL" id="MFC4077772.1"/>
    </source>
</evidence>